<comment type="caution">
    <text evidence="6">The sequence shown here is derived from an EMBL/GenBank/DDBJ whole genome shotgun (WGS) entry which is preliminary data.</text>
</comment>
<dbReference type="InterPro" id="IPR051212">
    <property type="entry name" value="Type-I_RE_S_subunit"/>
</dbReference>
<keyword evidence="3" id="KW-0238">DNA-binding</keyword>
<dbReference type="GO" id="GO:0003677">
    <property type="term" value="F:DNA binding"/>
    <property type="evidence" value="ECO:0007669"/>
    <property type="project" value="UniProtKB-KW"/>
</dbReference>
<evidence type="ECO:0000313" key="6">
    <source>
        <dbReference type="EMBL" id="NKZ15511.1"/>
    </source>
</evidence>
<evidence type="ECO:0000259" key="5">
    <source>
        <dbReference type="Pfam" id="PF01420"/>
    </source>
</evidence>
<organism evidence="6 7">
    <name type="scientific">Mycolicibacterium septicum DSM 44393</name>
    <dbReference type="NCBI Taxonomy" id="1341646"/>
    <lineage>
        <taxon>Bacteria</taxon>
        <taxon>Bacillati</taxon>
        <taxon>Actinomycetota</taxon>
        <taxon>Actinomycetes</taxon>
        <taxon>Mycobacteriales</taxon>
        <taxon>Mycobacteriaceae</taxon>
        <taxon>Mycolicibacterium</taxon>
    </lineage>
</organism>
<dbReference type="GO" id="GO:0009307">
    <property type="term" value="P:DNA restriction-modification system"/>
    <property type="evidence" value="ECO:0007669"/>
    <property type="project" value="UniProtKB-KW"/>
</dbReference>
<evidence type="ECO:0000313" key="7">
    <source>
        <dbReference type="Proteomes" id="UP000518188"/>
    </source>
</evidence>
<keyword evidence="2" id="KW-0680">Restriction system</keyword>
<dbReference type="EMBL" id="JAAXPJ010000020">
    <property type="protein sequence ID" value="NKZ15511.1"/>
    <property type="molecule type" value="Genomic_DNA"/>
</dbReference>
<evidence type="ECO:0000256" key="2">
    <source>
        <dbReference type="ARBA" id="ARBA00022747"/>
    </source>
</evidence>
<accession>A0A7X6MX51</accession>
<dbReference type="AlphaFoldDB" id="A0A7X6MX51"/>
<dbReference type="PANTHER" id="PTHR43140:SF1">
    <property type="entry name" value="TYPE I RESTRICTION ENZYME ECOKI SPECIFICITY SUBUNIT"/>
    <property type="match status" value="1"/>
</dbReference>
<dbReference type="InterPro" id="IPR000055">
    <property type="entry name" value="Restrct_endonuc_typeI_TRD"/>
</dbReference>
<dbReference type="SUPFAM" id="SSF116734">
    <property type="entry name" value="DNA methylase specificity domain"/>
    <property type="match status" value="2"/>
</dbReference>
<dbReference type="Pfam" id="PF01420">
    <property type="entry name" value="Methylase_S"/>
    <property type="match status" value="1"/>
</dbReference>
<evidence type="ECO:0000256" key="3">
    <source>
        <dbReference type="ARBA" id="ARBA00023125"/>
    </source>
</evidence>
<comment type="similarity">
    <text evidence="1">Belongs to the type-I restriction system S methylase family.</text>
</comment>
<comment type="subunit">
    <text evidence="4">The methyltransferase is composed of M and S polypeptides.</text>
</comment>
<dbReference type="Gene3D" id="3.90.220.20">
    <property type="entry name" value="DNA methylase specificity domains"/>
    <property type="match status" value="2"/>
</dbReference>
<evidence type="ECO:0000256" key="4">
    <source>
        <dbReference type="ARBA" id="ARBA00038652"/>
    </source>
</evidence>
<dbReference type="RefSeq" id="WP_049924870.1">
    <property type="nucleotide sequence ID" value="NZ_HG322951.1"/>
</dbReference>
<dbReference type="InterPro" id="IPR044946">
    <property type="entry name" value="Restrct_endonuc_typeI_TRD_sf"/>
</dbReference>
<name>A0A7X6MX51_9MYCO</name>
<gene>
    <name evidence="6" type="ORF">HGA11_31530</name>
</gene>
<sequence length="393" mass="43502">MRLDLDKSAWKRVVFGDVVRNVNQTLRNPDEAGIDRIIAMEHLDPGELKISRWGSTENGTTFIRRVTPGQTLFGKRRAYQRKIAYAEFAAICSGDIYTFEADETQMLSEFLPFLVMSNEFFDHALGTSAGSLSPRTNWRDLANFAFDLPPLDEQDRIANLLWAVESHHRALSEERRALESALGVFLDETYRAAEGPEVAIDSLCAHIVGGVWGSPEGENDVDVLALGPRVYASGEPELTTDGSPVRSVSESQAASRLVRPGDIVLERSGGTFTQLVGRVVIAGDVVGACIPTDFQRLLRPAENLVEPRYLFWRLRRDWLAGVPRDYSKRTTNIANLSVKQYLARKISLPAKDAQLEVLDRISEFQTALATLNDEANALGAFNSALLDMIFGGG</sequence>
<proteinExistence type="inferred from homology"/>
<reference evidence="6 7" key="1">
    <citation type="submission" date="2020-04" db="EMBL/GenBank/DDBJ databases">
        <title>MicrobeNet Type strains.</title>
        <authorList>
            <person name="Nicholson A.C."/>
        </authorList>
    </citation>
    <scope>NUCLEOTIDE SEQUENCE [LARGE SCALE GENOMIC DNA]</scope>
    <source>
        <strain evidence="6 7">ATCC 700731</strain>
    </source>
</reference>
<protein>
    <recommendedName>
        <fullName evidence="5">Type I restriction modification DNA specificity domain-containing protein</fullName>
    </recommendedName>
</protein>
<evidence type="ECO:0000256" key="1">
    <source>
        <dbReference type="ARBA" id="ARBA00010923"/>
    </source>
</evidence>
<dbReference type="Proteomes" id="UP000518188">
    <property type="component" value="Unassembled WGS sequence"/>
</dbReference>
<dbReference type="PANTHER" id="PTHR43140">
    <property type="entry name" value="TYPE-1 RESTRICTION ENZYME ECOKI SPECIFICITY PROTEIN"/>
    <property type="match status" value="1"/>
</dbReference>
<feature type="domain" description="Type I restriction modification DNA specificity" evidence="5">
    <location>
        <begin position="75"/>
        <end position="173"/>
    </location>
</feature>